<keyword evidence="2" id="KW-0472">Membrane</keyword>
<evidence type="ECO:0000313" key="4">
    <source>
        <dbReference type="WBParaSite" id="MhA1_Contig712.frz3.gene4"/>
    </source>
</evidence>
<feature type="transmembrane region" description="Helical" evidence="2">
    <location>
        <begin position="157"/>
        <end position="182"/>
    </location>
</feature>
<keyword evidence="3" id="KW-1185">Reference proteome</keyword>
<dbReference type="Proteomes" id="UP000095281">
    <property type="component" value="Unplaced"/>
</dbReference>
<accession>A0A1I8BXY3</accession>
<proteinExistence type="predicted"/>
<sequence>MFASKKSEILRNELSEMENIENASSSDAEPQSSYQQTEGEKDKLLKTENEEINLEEKEQSYYTDLWFWFYFDMEEEKDFRDQDQTQGEDKYKKFFAKLMEGFTAKTDLNKKGKHPIRKVKDVKGKGKQIQTEENKHKKPLKHITFNNVMTKEKCGPWFAIIWFGLKIVLFGVGWMLLAFYYYV</sequence>
<dbReference type="WBParaSite" id="MhA1_Contig712.frz3.gene4">
    <property type="protein sequence ID" value="MhA1_Contig712.frz3.gene4"/>
    <property type="gene ID" value="MhA1_Contig712.frz3.gene4"/>
</dbReference>
<evidence type="ECO:0000313" key="3">
    <source>
        <dbReference type="Proteomes" id="UP000095281"/>
    </source>
</evidence>
<dbReference type="AlphaFoldDB" id="A0A1I8BXY3"/>
<name>A0A1I8BXY3_MELHA</name>
<organism evidence="3 4">
    <name type="scientific">Meloidogyne hapla</name>
    <name type="common">Root-knot nematode worm</name>
    <dbReference type="NCBI Taxonomy" id="6305"/>
    <lineage>
        <taxon>Eukaryota</taxon>
        <taxon>Metazoa</taxon>
        <taxon>Ecdysozoa</taxon>
        <taxon>Nematoda</taxon>
        <taxon>Chromadorea</taxon>
        <taxon>Rhabditida</taxon>
        <taxon>Tylenchina</taxon>
        <taxon>Tylenchomorpha</taxon>
        <taxon>Tylenchoidea</taxon>
        <taxon>Meloidogynidae</taxon>
        <taxon>Meloidogyninae</taxon>
        <taxon>Meloidogyne</taxon>
    </lineage>
</organism>
<keyword evidence="2" id="KW-0812">Transmembrane</keyword>
<keyword evidence="2" id="KW-1133">Transmembrane helix</keyword>
<feature type="compositionally biased region" description="Polar residues" evidence="1">
    <location>
        <begin position="21"/>
        <end position="37"/>
    </location>
</feature>
<protein>
    <submittedName>
        <fullName evidence="4">Uncharacterized protein</fullName>
    </submittedName>
</protein>
<feature type="region of interest" description="Disordered" evidence="1">
    <location>
        <begin position="13"/>
        <end position="45"/>
    </location>
</feature>
<reference evidence="4" key="1">
    <citation type="submission" date="2016-11" db="UniProtKB">
        <authorList>
            <consortium name="WormBaseParasite"/>
        </authorList>
    </citation>
    <scope>IDENTIFICATION</scope>
</reference>
<evidence type="ECO:0000256" key="2">
    <source>
        <dbReference type="SAM" id="Phobius"/>
    </source>
</evidence>
<evidence type="ECO:0000256" key="1">
    <source>
        <dbReference type="SAM" id="MobiDB-lite"/>
    </source>
</evidence>